<feature type="transmembrane region" description="Helical" evidence="1">
    <location>
        <begin position="161"/>
        <end position="185"/>
    </location>
</feature>
<name>A0AA36NIN4_9DINO</name>
<sequence length="308" mass="34738">MAKISAQAFYAEYHGHTVAHLSQLVPSLRQSGTKSFVYMAGDSTLDNKHWLFKKGDQVQQQPSCSKAINGYENVLDPPVMMRDVSYWLNEECLRWSPNSRVTCINGAVEESCVSQRENEGLLPQDEFIRDNITEDDVLVVDVGGNDVALRPTKWIIFHMMWLLYLTPTCFIRCGPYLAPGLWYFIHMFRIRLQRLVKKLVAKRKPKKIVICMLYYLDESPGGSWADGTLRALGYDTNPAKLQAVMRQVYSWGVSQVSIPGTEVVTVPLYEVLDGKNTEDYVARVEPSDSGGQKLAAAVAKAIFDSDNE</sequence>
<organism evidence="2 3">
    <name type="scientific">Effrenium voratum</name>
    <dbReference type="NCBI Taxonomy" id="2562239"/>
    <lineage>
        <taxon>Eukaryota</taxon>
        <taxon>Sar</taxon>
        <taxon>Alveolata</taxon>
        <taxon>Dinophyceae</taxon>
        <taxon>Suessiales</taxon>
        <taxon>Symbiodiniaceae</taxon>
        <taxon>Effrenium</taxon>
    </lineage>
</organism>
<dbReference type="Proteomes" id="UP001178507">
    <property type="component" value="Unassembled WGS sequence"/>
</dbReference>
<keyword evidence="3" id="KW-1185">Reference proteome</keyword>
<keyword evidence="1" id="KW-1133">Transmembrane helix</keyword>
<comment type="caution">
    <text evidence="2">The sequence shown here is derived from an EMBL/GenBank/DDBJ whole genome shotgun (WGS) entry which is preliminary data.</text>
</comment>
<reference evidence="2" key="1">
    <citation type="submission" date="2023-08" db="EMBL/GenBank/DDBJ databases">
        <authorList>
            <person name="Chen Y."/>
            <person name="Shah S."/>
            <person name="Dougan E. K."/>
            <person name="Thang M."/>
            <person name="Chan C."/>
        </authorList>
    </citation>
    <scope>NUCLEOTIDE SEQUENCE</scope>
</reference>
<dbReference type="InterPro" id="IPR036514">
    <property type="entry name" value="SGNH_hydro_sf"/>
</dbReference>
<dbReference type="Gene3D" id="3.40.50.1110">
    <property type="entry name" value="SGNH hydrolase"/>
    <property type="match status" value="1"/>
</dbReference>
<keyword evidence="1" id="KW-0812">Transmembrane</keyword>
<proteinExistence type="predicted"/>
<evidence type="ECO:0000313" key="3">
    <source>
        <dbReference type="Proteomes" id="UP001178507"/>
    </source>
</evidence>
<protein>
    <submittedName>
        <fullName evidence="2">Uncharacterized protein</fullName>
    </submittedName>
</protein>
<accession>A0AA36NIN4</accession>
<dbReference type="EMBL" id="CAUJNA010003582">
    <property type="protein sequence ID" value="CAJ1405381.1"/>
    <property type="molecule type" value="Genomic_DNA"/>
</dbReference>
<dbReference type="AlphaFoldDB" id="A0AA36NIN4"/>
<evidence type="ECO:0000256" key="1">
    <source>
        <dbReference type="SAM" id="Phobius"/>
    </source>
</evidence>
<evidence type="ECO:0000313" key="2">
    <source>
        <dbReference type="EMBL" id="CAJ1405381.1"/>
    </source>
</evidence>
<keyword evidence="1" id="KW-0472">Membrane</keyword>
<gene>
    <name evidence="2" type="ORF">EVOR1521_LOCUS27608</name>
</gene>